<dbReference type="EMBL" id="CP129971">
    <property type="protein sequence ID" value="WMN11137.1"/>
    <property type="molecule type" value="Genomic_DNA"/>
</dbReference>
<evidence type="ECO:0008006" key="3">
    <source>
        <dbReference type="Google" id="ProtNLM"/>
    </source>
</evidence>
<gene>
    <name evidence="1" type="ORF">QYS49_37330</name>
</gene>
<dbReference type="GO" id="GO:0006313">
    <property type="term" value="P:DNA transposition"/>
    <property type="evidence" value="ECO:0007669"/>
    <property type="project" value="InterPro"/>
</dbReference>
<dbReference type="KEGG" id="msaa:QYS49_37330"/>
<keyword evidence="2" id="KW-1185">Reference proteome</keyword>
<evidence type="ECO:0000313" key="1">
    <source>
        <dbReference type="EMBL" id="WMN11137.1"/>
    </source>
</evidence>
<dbReference type="AlphaFoldDB" id="A0AA51N988"/>
<sequence length="70" mass="8211">MKRIKSNKMWQDGNRPIELDNNFILQQKLDYIHNNPVEAEIVEEAVDYKYSSAKEYAGLKRGLLEIELLS</sequence>
<dbReference type="GO" id="GO:0003677">
    <property type="term" value="F:DNA binding"/>
    <property type="evidence" value="ECO:0007669"/>
    <property type="project" value="InterPro"/>
</dbReference>
<name>A0AA51N988_9BACT</name>
<evidence type="ECO:0000313" key="2">
    <source>
        <dbReference type="Proteomes" id="UP001230496"/>
    </source>
</evidence>
<dbReference type="Gene3D" id="3.30.70.1290">
    <property type="entry name" value="Transposase IS200-like"/>
    <property type="match status" value="1"/>
</dbReference>
<proteinExistence type="predicted"/>
<reference evidence="1 2" key="1">
    <citation type="submission" date="2023-08" db="EMBL/GenBank/DDBJ databases">
        <title>Comparative genomics and taxonomic characterization of three novel marine species of genus Marivirga.</title>
        <authorList>
            <person name="Muhammad N."/>
            <person name="Kim S.-G."/>
        </authorList>
    </citation>
    <scope>NUCLEOTIDE SEQUENCE [LARGE SCALE GENOMIC DNA]</scope>
    <source>
        <strain evidence="1 2">BDSF4-3</strain>
    </source>
</reference>
<dbReference type="GO" id="GO:0004803">
    <property type="term" value="F:transposase activity"/>
    <property type="evidence" value="ECO:0007669"/>
    <property type="project" value="InterPro"/>
</dbReference>
<protein>
    <recommendedName>
        <fullName evidence="3">Transposase</fullName>
    </recommendedName>
</protein>
<dbReference type="InterPro" id="IPR036515">
    <property type="entry name" value="Transposase_17_sf"/>
</dbReference>
<dbReference type="Proteomes" id="UP001230496">
    <property type="component" value="Chromosome"/>
</dbReference>
<dbReference type="RefSeq" id="WP_308347966.1">
    <property type="nucleotide sequence ID" value="NZ_CP129971.1"/>
</dbReference>
<organism evidence="1 2">
    <name type="scientific">Marivirga salinarum</name>
    <dbReference type="NCBI Taxonomy" id="3059078"/>
    <lineage>
        <taxon>Bacteria</taxon>
        <taxon>Pseudomonadati</taxon>
        <taxon>Bacteroidota</taxon>
        <taxon>Cytophagia</taxon>
        <taxon>Cytophagales</taxon>
        <taxon>Marivirgaceae</taxon>
        <taxon>Marivirga</taxon>
    </lineage>
</organism>
<accession>A0AA51N988</accession>